<organism evidence="1 2">
    <name type="scientific">Pseudocercospora musae</name>
    <dbReference type="NCBI Taxonomy" id="113226"/>
    <lineage>
        <taxon>Eukaryota</taxon>
        <taxon>Fungi</taxon>
        <taxon>Dikarya</taxon>
        <taxon>Ascomycota</taxon>
        <taxon>Pezizomycotina</taxon>
        <taxon>Dothideomycetes</taxon>
        <taxon>Dothideomycetidae</taxon>
        <taxon>Mycosphaerellales</taxon>
        <taxon>Mycosphaerellaceae</taxon>
        <taxon>Pseudocercospora</taxon>
    </lineage>
</organism>
<dbReference type="OrthoDB" id="3648656at2759"/>
<reference evidence="1 2" key="1">
    <citation type="submission" date="2015-07" db="EMBL/GenBank/DDBJ databases">
        <title>Comparative genomics of the Sigatoka disease complex on banana suggests a link between parallel evolutionary changes in Pseudocercospora fijiensis and Pseudocercospora eumusae and increased virulence on the banana host.</title>
        <authorList>
            <person name="Chang T.-C."/>
            <person name="Salvucci A."/>
            <person name="Crous P.W."/>
            <person name="Stergiopoulos I."/>
        </authorList>
    </citation>
    <scope>NUCLEOTIDE SEQUENCE [LARGE SCALE GENOMIC DNA]</scope>
    <source>
        <strain evidence="1 2">CBS 116634</strain>
    </source>
</reference>
<evidence type="ECO:0000313" key="1">
    <source>
        <dbReference type="EMBL" id="KXT17456.1"/>
    </source>
</evidence>
<accession>A0A139ISC2</accession>
<comment type="caution">
    <text evidence="1">The sequence shown here is derived from an EMBL/GenBank/DDBJ whole genome shotgun (WGS) entry which is preliminary data.</text>
</comment>
<keyword evidence="2" id="KW-1185">Reference proteome</keyword>
<dbReference type="Proteomes" id="UP000073492">
    <property type="component" value="Unassembled WGS sequence"/>
</dbReference>
<dbReference type="AlphaFoldDB" id="A0A139ISC2"/>
<protein>
    <submittedName>
        <fullName evidence="1">Uncharacterized protein</fullName>
    </submittedName>
</protein>
<sequence>MRRQVLDRYATVHFTDCTIPCNTEKRELAYTLNGLLETAQTKTFVSRMQSLIFKFSADFRHSDVVYERLDLTIDKTMKATFKAINQQNSLKHIYITSVPILGHDYTLYEQTRPLNPITYGLAGSGLEVAEIIIGGNDCDHAPQWTLPYYKLVDNIDYCKFGDVLQTLAVLRVSAWDCGESDESIEVADLKEAAFTFMDMLSKAPKLFYLALLDSVIPTIPWYQTSLESHA</sequence>
<evidence type="ECO:0000313" key="2">
    <source>
        <dbReference type="Proteomes" id="UP000073492"/>
    </source>
</evidence>
<dbReference type="EMBL" id="LFZO01000020">
    <property type="protein sequence ID" value="KXT17456.1"/>
    <property type="molecule type" value="Genomic_DNA"/>
</dbReference>
<proteinExistence type="predicted"/>
<name>A0A139ISC2_9PEZI</name>
<gene>
    <name evidence="1" type="ORF">AC579_5718</name>
</gene>